<dbReference type="CDD" id="cd04485">
    <property type="entry name" value="DnaE_OBF"/>
    <property type="match status" value="1"/>
</dbReference>
<feature type="domain" description="DNA polymerase helix-hairpin-helix motif" evidence="1">
    <location>
        <begin position="1"/>
        <end position="62"/>
    </location>
</feature>
<gene>
    <name evidence="2" type="primary">dnaE</name>
    <name evidence="2" type="ORF">K8W16_03955</name>
</gene>
<dbReference type="EC" id="2.7.7.7" evidence="2"/>
<dbReference type="InterPro" id="IPR004805">
    <property type="entry name" value="DnaE2/DnaE/PolC"/>
</dbReference>
<keyword evidence="2" id="KW-0808">Transferase</keyword>
<dbReference type="PANTHER" id="PTHR32294:SF0">
    <property type="entry name" value="DNA POLYMERASE III SUBUNIT ALPHA"/>
    <property type="match status" value="1"/>
</dbReference>
<dbReference type="GO" id="GO:0006260">
    <property type="term" value="P:DNA replication"/>
    <property type="evidence" value="ECO:0007669"/>
    <property type="project" value="InterPro"/>
</dbReference>
<organism evidence="2 3">
    <name type="scientific">Mailhella massiliensis</name>
    <dbReference type="NCBI Taxonomy" id="1903261"/>
    <lineage>
        <taxon>Bacteria</taxon>
        <taxon>Pseudomonadati</taxon>
        <taxon>Thermodesulfobacteriota</taxon>
        <taxon>Desulfovibrionia</taxon>
        <taxon>Desulfovibrionales</taxon>
        <taxon>Desulfovibrionaceae</taxon>
        <taxon>Mailhella</taxon>
    </lineage>
</organism>
<dbReference type="GO" id="GO:0003887">
    <property type="term" value="F:DNA-directed DNA polymerase activity"/>
    <property type="evidence" value="ECO:0007669"/>
    <property type="project" value="UniProtKB-EC"/>
</dbReference>
<reference evidence="2" key="1">
    <citation type="journal article" date="2021" name="PeerJ">
        <title>Extensive microbial diversity within the chicken gut microbiome revealed by metagenomics and culture.</title>
        <authorList>
            <person name="Gilroy R."/>
            <person name="Ravi A."/>
            <person name="Getino M."/>
            <person name="Pursley I."/>
            <person name="Horton D.L."/>
            <person name="Alikhan N.F."/>
            <person name="Baker D."/>
            <person name="Gharbi K."/>
            <person name="Hall N."/>
            <person name="Watson M."/>
            <person name="Adriaenssens E.M."/>
            <person name="Foster-Nyarko E."/>
            <person name="Jarju S."/>
            <person name="Secka A."/>
            <person name="Antonio M."/>
            <person name="Oren A."/>
            <person name="Chaudhuri R.R."/>
            <person name="La Ragione R."/>
            <person name="Hildebrand F."/>
            <person name="Pallen M.J."/>
        </authorList>
    </citation>
    <scope>NUCLEOTIDE SEQUENCE</scope>
    <source>
        <strain evidence="2">ChiGjej2B2-19336</strain>
    </source>
</reference>
<accession>A0A921DRA7</accession>
<reference evidence="2" key="2">
    <citation type="submission" date="2021-09" db="EMBL/GenBank/DDBJ databases">
        <authorList>
            <person name="Gilroy R."/>
        </authorList>
    </citation>
    <scope>NUCLEOTIDE SEQUENCE</scope>
    <source>
        <strain evidence="2">ChiGjej2B2-19336</strain>
    </source>
</reference>
<feature type="non-terminal residue" evidence="2">
    <location>
        <position position="1"/>
    </location>
</feature>
<dbReference type="EMBL" id="DYZA01000074">
    <property type="protein sequence ID" value="HJD96783.1"/>
    <property type="molecule type" value="Genomic_DNA"/>
</dbReference>
<dbReference type="Proteomes" id="UP000698963">
    <property type="component" value="Unassembled WGS sequence"/>
</dbReference>
<evidence type="ECO:0000259" key="1">
    <source>
        <dbReference type="Pfam" id="PF14579"/>
    </source>
</evidence>
<dbReference type="GO" id="GO:0008408">
    <property type="term" value="F:3'-5' exonuclease activity"/>
    <property type="evidence" value="ECO:0007669"/>
    <property type="project" value="InterPro"/>
</dbReference>
<evidence type="ECO:0000313" key="3">
    <source>
        <dbReference type="Proteomes" id="UP000698963"/>
    </source>
</evidence>
<name>A0A921DRA7_9BACT</name>
<keyword evidence="2" id="KW-0548">Nucleotidyltransferase</keyword>
<evidence type="ECO:0000313" key="2">
    <source>
        <dbReference type="EMBL" id="HJD96783.1"/>
    </source>
</evidence>
<proteinExistence type="predicted"/>
<sequence>LGGVKNVGDEAINEIVRAREEGGEYKSLLDLCTRVNLRKVTKRVLESLIKGGACDCFGVSRAGMLASLDTVVARAQKKQKEKNSPQISLLAFSPSVEAAPLPGIGFPCEEQDIPEWEDDQKLAFEKDALGFYLTSHPLQPFRRDMQRLGLLTLEEIGELGKGTVKTGVLVTAVKEFVTKKGDKMAFVQVEDLTGHAEVTIFPKTYAAIKEALHAERPLIELTGAIDVKEDDSEDDEGEDEESRVKEIKLLCDTARPLLEACMSSDHPVVVLYPVTCTDDADIAEFKAILEKHKGESSVLIQFELKHKNCVMELGPRWRVQASPQLNKDLEAWAKARTALHR</sequence>
<dbReference type="Gene3D" id="1.10.150.870">
    <property type="match status" value="1"/>
</dbReference>
<comment type="caution">
    <text evidence="2">The sequence shown here is derived from an EMBL/GenBank/DDBJ whole genome shotgun (WGS) entry which is preliminary data.</text>
</comment>
<dbReference type="AlphaFoldDB" id="A0A921DRA7"/>
<dbReference type="InterPro" id="IPR029460">
    <property type="entry name" value="DNAPol_HHH"/>
</dbReference>
<protein>
    <submittedName>
        <fullName evidence="2">DNA polymerase III subunit alpha</fullName>
        <ecNumber evidence="2">2.7.7.7</ecNumber>
    </submittedName>
</protein>
<dbReference type="PANTHER" id="PTHR32294">
    <property type="entry name" value="DNA POLYMERASE III SUBUNIT ALPHA"/>
    <property type="match status" value="1"/>
</dbReference>
<dbReference type="Pfam" id="PF14579">
    <property type="entry name" value="HHH_6"/>
    <property type="match status" value="1"/>
</dbReference>